<evidence type="ECO:0000313" key="6">
    <source>
        <dbReference type="EMBL" id="KAK3385454.1"/>
    </source>
</evidence>
<reference evidence="6" key="2">
    <citation type="submission" date="2023-06" db="EMBL/GenBank/DDBJ databases">
        <authorList>
            <consortium name="Lawrence Berkeley National Laboratory"/>
            <person name="Haridas S."/>
            <person name="Hensen N."/>
            <person name="Bonometti L."/>
            <person name="Westerberg I."/>
            <person name="Brannstrom I.O."/>
            <person name="Guillou S."/>
            <person name="Cros-Aarteil S."/>
            <person name="Calhoun S."/>
            <person name="Kuo A."/>
            <person name="Mondo S."/>
            <person name="Pangilinan J."/>
            <person name="Riley R."/>
            <person name="LaButti K."/>
            <person name="Andreopoulos B."/>
            <person name="Lipzen A."/>
            <person name="Chen C."/>
            <person name="Yanf M."/>
            <person name="Daum C."/>
            <person name="Ng V."/>
            <person name="Clum A."/>
            <person name="Steindorff A."/>
            <person name="Ohm R."/>
            <person name="Martin F."/>
            <person name="Silar P."/>
            <person name="Natvig D."/>
            <person name="Lalanne C."/>
            <person name="Gautier V."/>
            <person name="Ament-velasquez S.L."/>
            <person name="Kruys A."/>
            <person name="Hutchinson M.I."/>
            <person name="Powell A.J."/>
            <person name="Barry K."/>
            <person name="Miller A.N."/>
            <person name="Grigoriev I.V."/>
            <person name="Debuchy R."/>
            <person name="Gladieux P."/>
            <person name="Thoren M.H."/>
            <person name="Johannesson H."/>
        </authorList>
    </citation>
    <scope>NUCLEOTIDE SEQUENCE</scope>
    <source>
        <strain evidence="6">CBS 232.78</strain>
    </source>
</reference>
<sequence>MASPKADAPQVGLKFVGHDAIGLPVKRKQVHQACSACKRRKVTANALAFESSSTCKKRRLTDNDVNPEKPVPPTRRANGAKRHSTTLDRDASDAASQLLQFRSQSIDILPITPSTAGLQPQPDSAAPFLGDLNPEGILIEGTMTSTSITKPAVQPGKTGPGIWFEAAAAGTTLPWINAPHYPDVPVTTSIDDDTRRAYLSLPHSGDTRIEVPVANIGNFLKLGRTAFVQELAYVVRPSETSWRALKRIYMLKIHPIFPIFEESSLMISQSDSIIDDLVKAAVCLAAANDPEAAKHLFLNTIPKDPGEGPGQPSRIPVLTAYPQYSKTVVKFIKEGLPHLQSSSPSENVFSYIRIAAVTCLFWQPEPQCRFAPLDLFAVVVRMVHTYGIHIDPAVQQAYSEPGSEGIDHGKIRLFKCLYALDRLVSALSGRPVMFHNYDLLTVPQPEEKDEPSFKLFMSLIALLDKVIELYRPKPEFNHIDVPVLERLILEAGAQHQPVYILATLEVLYHAICVLSVRMPRDRFKTSPDDDAQLDEIYPHLPPSVLNARRSHSSDRIFDGITGHDIGPMPWVPYALALSLSVEYRKWRFSRTPMFRTRAGETFKKMLPVLKKLSKIWTSARINSDLGDAVITNLSRAEHNMRRNKGQASTSRTQEQESTHTDVEPTHGVAIAHQFDVTINPADGGVFDTFNKNQMPDPATDSGIPSGPQPGLSTGDTSSTAASFFASSNGLGSELWDDQGSGTSFGSVPEIPDETLFQSLDQNLMNTVDWSFGSNLDPGWPLSWSEYSTGGPDYSTGGFFDS</sequence>
<organism evidence="6 7">
    <name type="scientific">Podospora didyma</name>
    <dbReference type="NCBI Taxonomy" id="330526"/>
    <lineage>
        <taxon>Eukaryota</taxon>
        <taxon>Fungi</taxon>
        <taxon>Dikarya</taxon>
        <taxon>Ascomycota</taxon>
        <taxon>Pezizomycotina</taxon>
        <taxon>Sordariomycetes</taxon>
        <taxon>Sordariomycetidae</taxon>
        <taxon>Sordariales</taxon>
        <taxon>Podosporaceae</taxon>
        <taxon>Podospora</taxon>
    </lineage>
</organism>
<evidence type="ECO:0000256" key="2">
    <source>
        <dbReference type="ARBA" id="ARBA00023015"/>
    </source>
</evidence>
<dbReference type="GO" id="GO:0008270">
    <property type="term" value="F:zinc ion binding"/>
    <property type="evidence" value="ECO:0007669"/>
    <property type="project" value="InterPro"/>
</dbReference>
<feature type="region of interest" description="Disordered" evidence="5">
    <location>
        <begin position="685"/>
        <end position="723"/>
    </location>
</feature>
<evidence type="ECO:0000313" key="7">
    <source>
        <dbReference type="Proteomes" id="UP001285441"/>
    </source>
</evidence>
<dbReference type="PANTHER" id="PTHR47171">
    <property type="entry name" value="FARA-RELATED"/>
    <property type="match status" value="1"/>
</dbReference>
<dbReference type="InterPro" id="IPR052073">
    <property type="entry name" value="Amide_Lactam_Regulators"/>
</dbReference>
<dbReference type="CDD" id="cd12148">
    <property type="entry name" value="fungal_TF_MHR"/>
    <property type="match status" value="1"/>
</dbReference>
<accession>A0AAE0NQ16</accession>
<dbReference type="Proteomes" id="UP001285441">
    <property type="component" value="Unassembled WGS sequence"/>
</dbReference>
<dbReference type="EMBL" id="JAULSW010000004">
    <property type="protein sequence ID" value="KAK3385454.1"/>
    <property type="molecule type" value="Genomic_DNA"/>
</dbReference>
<reference evidence="6" key="1">
    <citation type="journal article" date="2023" name="Mol. Phylogenet. Evol.">
        <title>Genome-scale phylogeny and comparative genomics of the fungal order Sordariales.</title>
        <authorList>
            <person name="Hensen N."/>
            <person name="Bonometti L."/>
            <person name="Westerberg I."/>
            <person name="Brannstrom I.O."/>
            <person name="Guillou S."/>
            <person name="Cros-Aarteil S."/>
            <person name="Calhoun S."/>
            <person name="Haridas S."/>
            <person name="Kuo A."/>
            <person name="Mondo S."/>
            <person name="Pangilinan J."/>
            <person name="Riley R."/>
            <person name="LaButti K."/>
            <person name="Andreopoulos B."/>
            <person name="Lipzen A."/>
            <person name="Chen C."/>
            <person name="Yan M."/>
            <person name="Daum C."/>
            <person name="Ng V."/>
            <person name="Clum A."/>
            <person name="Steindorff A."/>
            <person name="Ohm R.A."/>
            <person name="Martin F."/>
            <person name="Silar P."/>
            <person name="Natvig D.O."/>
            <person name="Lalanne C."/>
            <person name="Gautier V."/>
            <person name="Ament-Velasquez S.L."/>
            <person name="Kruys A."/>
            <person name="Hutchinson M.I."/>
            <person name="Powell A.J."/>
            <person name="Barry K."/>
            <person name="Miller A.N."/>
            <person name="Grigoriev I.V."/>
            <person name="Debuchy R."/>
            <person name="Gladieux P."/>
            <person name="Hiltunen Thoren M."/>
            <person name="Johannesson H."/>
        </authorList>
    </citation>
    <scope>NUCLEOTIDE SEQUENCE</scope>
    <source>
        <strain evidence="6">CBS 232.78</strain>
    </source>
</reference>
<gene>
    <name evidence="6" type="ORF">B0H63DRAFT_393639</name>
</gene>
<evidence type="ECO:0000256" key="3">
    <source>
        <dbReference type="ARBA" id="ARBA00023125"/>
    </source>
</evidence>
<feature type="region of interest" description="Disordered" evidence="5">
    <location>
        <begin position="60"/>
        <end position="92"/>
    </location>
</feature>
<dbReference type="GO" id="GO:0003677">
    <property type="term" value="F:DNA binding"/>
    <property type="evidence" value="ECO:0007669"/>
    <property type="project" value="UniProtKB-KW"/>
</dbReference>
<dbReference type="PANTHER" id="PTHR47171:SF6">
    <property type="entry name" value="SPECIFIC TRANSCRIPTION FACTOR, PUTATIVE (AFU_ORTHOLOGUE AFUA_2G06130)-RELATED"/>
    <property type="match status" value="1"/>
</dbReference>
<proteinExistence type="predicted"/>
<evidence type="ECO:0000256" key="1">
    <source>
        <dbReference type="ARBA" id="ARBA00022833"/>
    </source>
</evidence>
<keyword evidence="7" id="KW-1185">Reference proteome</keyword>
<feature type="region of interest" description="Disordered" evidence="5">
    <location>
        <begin position="636"/>
        <end position="665"/>
    </location>
</feature>
<keyword evidence="2" id="KW-0805">Transcription regulation</keyword>
<dbReference type="AlphaFoldDB" id="A0AAE0NQ16"/>
<comment type="caution">
    <text evidence="6">The sequence shown here is derived from an EMBL/GenBank/DDBJ whole genome shotgun (WGS) entry which is preliminary data.</text>
</comment>
<dbReference type="GO" id="GO:0006351">
    <property type="term" value="P:DNA-templated transcription"/>
    <property type="evidence" value="ECO:0007669"/>
    <property type="project" value="InterPro"/>
</dbReference>
<evidence type="ECO:0008006" key="8">
    <source>
        <dbReference type="Google" id="ProtNLM"/>
    </source>
</evidence>
<keyword evidence="4" id="KW-0804">Transcription</keyword>
<protein>
    <recommendedName>
        <fullName evidence="8">Transcription factor domain-containing protein</fullName>
    </recommendedName>
</protein>
<evidence type="ECO:0000256" key="5">
    <source>
        <dbReference type="SAM" id="MobiDB-lite"/>
    </source>
</evidence>
<keyword evidence="3" id="KW-0238">DNA-binding</keyword>
<evidence type="ECO:0000256" key="4">
    <source>
        <dbReference type="ARBA" id="ARBA00023163"/>
    </source>
</evidence>
<keyword evidence="1" id="KW-0862">Zinc</keyword>
<name>A0AAE0NQ16_9PEZI</name>
<feature type="compositionally biased region" description="Basic and acidic residues" evidence="5">
    <location>
        <begin position="653"/>
        <end position="664"/>
    </location>
</feature>